<evidence type="ECO:0000313" key="2">
    <source>
        <dbReference type="EMBL" id="KAF4442952.1"/>
    </source>
</evidence>
<name>A0A8H4NZ76_9HYPO</name>
<sequence>MFTTIIQYPSGHEFDLDYYIKTHMPLAGKLWKPHGLVSAEVIKLSGDGPFQVYSILRWDSPASFQKAMTLEETKTIKDDVKNFTTAVSSHVIGETVVQA</sequence>
<organism evidence="2 3">
    <name type="scientific">Fusarium austroafricanum</name>
    <dbReference type="NCBI Taxonomy" id="2364996"/>
    <lineage>
        <taxon>Eukaryota</taxon>
        <taxon>Fungi</taxon>
        <taxon>Dikarya</taxon>
        <taxon>Ascomycota</taxon>
        <taxon>Pezizomycotina</taxon>
        <taxon>Sordariomycetes</taxon>
        <taxon>Hypocreomycetidae</taxon>
        <taxon>Hypocreales</taxon>
        <taxon>Nectriaceae</taxon>
        <taxon>Fusarium</taxon>
        <taxon>Fusarium concolor species complex</taxon>
    </lineage>
</organism>
<protein>
    <submittedName>
        <fullName evidence="2">Ethyl tert-butyl ether degradation ethd</fullName>
    </submittedName>
</protein>
<comment type="caution">
    <text evidence="2">The sequence shown here is derived from an EMBL/GenBank/DDBJ whole genome shotgun (WGS) entry which is preliminary data.</text>
</comment>
<dbReference type="OrthoDB" id="4892971at2759"/>
<dbReference type="SUPFAM" id="SSF54909">
    <property type="entry name" value="Dimeric alpha+beta barrel"/>
    <property type="match status" value="1"/>
</dbReference>
<dbReference type="Gene3D" id="3.30.70.100">
    <property type="match status" value="1"/>
</dbReference>
<keyword evidence="3" id="KW-1185">Reference proteome</keyword>
<accession>A0A8H4NZ76</accession>
<evidence type="ECO:0000313" key="3">
    <source>
        <dbReference type="Proteomes" id="UP000605986"/>
    </source>
</evidence>
<dbReference type="GO" id="GO:0016491">
    <property type="term" value="F:oxidoreductase activity"/>
    <property type="evidence" value="ECO:0007669"/>
    <property type="project" value="InterPro"/>
</dbReference>
<dbReference type="NCBIfam" id="TIGR02118">
    <property type="entry name" value="EthD family reductase"/>
    <property type="match status" value="1"/>
</dbReference>
<dbReference type="PANTHER" id="PTHR40260">
    <property type="entry name" value="BLR8190 PROTEIN"/>
    <property type="match status" value="1"/>
</dbReference>
<dbReference type="PANTHER" id="PTHR40260:SF2">
    <property type="entry name" value="BLR8190 PROTEIN"/>
    <property type="match status" value="1"/>
</dbReference>
<proteinExistence type="inferred from homology"/>
<evidence type="ECO:0000256" key="1">
    <source>
        <dbReference type="ARBA" id="ARBA00005986"/>
    </source>
</evidence>
<dbReference type="InterPro" id="IPR011008">
    <property type="entry name" value="Dimeric_a/b-barrel"/>
</dbReference>
<dbReference type="InterPro" id="IPR009799">
    <property type="entry name" value="EthD_dom"/>
</dbReference>
<dbReference type="Proteomes" id="UP000605986">
    <property type="component" value="Unassembled WGS sequence"/>
</dbReference>
<dbReference type="EMBL" id="JAADJG010000584">
    <property type="protein sequence ID" value="KAF4442952.1"/>
    <property type="molecule type" value="Genomic_DNA"/>
</dbReference>
<gene>
    <name evidence="2" type="ORF">F53441_11596</name>
</gene>
<reference evidence="2" key="1">
    <citation type="submission" date="2020-01" db="EMBL/GenBank/DDBJ databases">
        <title>Identification and distribution of gene clusters putatively required for synthesis of sphingolipid metabolism inhibitors in phylogenetically diverse species of the filamentous fungus Fusarium.</title>
        <authorList>
            <person name="Kim H.-S."/>
            <person name="Busman M."/>
            <person name="Brown D.W."/>
            <person name="Divon H."/>
            <person name="Uhlig S."/>
            <person name="Proctor R.H."/>
        </authorList>
    </citation>
    <scope>NUCLEOTIDE SEQUENCE</scope>
    <source>
        <strain evidence="2">NRRL 53441</strain>
    </source>
</reference>
<dbReference type="AlphaFoldDB" id="A0A8H4NZ76"/>
<comment type="similarity">
    <text evidence="1">Belongs to the tpcK family.</text>
</comment>